<evidence type="ECO:0000313" key="3">
    <source>
        <dbReference type="Proteomes" id="UP001207654"/>
    </source>
</evidence>
<evidence type="ECO:0000259" key="1">
    <source>
        <dbReference type="Pfam" id="PF17131"/>
    </source>
</evidence>
<reference evidence="2 3" key="1">
    <citation type="submission" date="2022-11" db="EMBL/GenBank/DDBJ databases">
        <title>Minimal conservation of predation-associated metabolite biosynthetic gene clusters underscores biosynthetic potential of Myxococcota including descriptions for ten novel species: Archangium lansinium sp. nov., Myxococcus landrumus sp. nov., Nannocystis bai.</title>
        <authorList>
            <person name="Ahearne A."/>
            <person name="Stevens C."/>
            <person name="Phillips K."/>
        </authorList>
    </citation>
    <scope>NUCLEOTIDE SEQUENCE [LARGE SCALE GENOMIC DNA]</scope>
    <source>
        <strain evidence="2 3">MIWBW</strain>
    </source>
</reference>
<comment type="caution">
    <text evidence="2">The sequence shown here is derived from an EMBL/GenBank/DDBJ whole genome shotgun (WGS) entry which is preliminary data.</text>
</comment>
<dbReference type="Proteomes" id="UP001207654">
    <property type="component" value="Unassembled WGS sequence"/>
</dbReference>
<dbReference type="Pfam" id="PF17131">
    <property type="entry name" value="LolA_like"/>
    <property type="match status" value="1"/>
</dbReference>
<protein>
    <submittedName>
        <fullName evidence="2">Outer membrane lipoprotein-sorting protein</fullName>
    </submittedName>
</protein>
<dbReference type="InterPro" id="IPR033399">
    <property type="entry name" value="TP_0789-like"/>
</dbReference>
<dbReference type="RefSeq" id="WP_267535883.1">
    <property type="nucleotide sequence ID" value="NZ_JAPNKA010000001.1"/>
</dbReference>
<gene>
    <name evidence="2" type="ORF">OV287_21340</name>
</gene>
<name>A0ABT4A707_9BACT</name>
<evidence type="ECO:0000313" key="2">
    <source>
        <dbReference type="EMBL" id="MCY1077029.1"/>
    </source>
</evidence>
<dbReference type="EMBL" id="JAPNKA010000001">
    <property type="protein sequence ID" value="MCY1077029.1"/>
    <property type="molecule type" value="Genomic_DNA"/>
</dbReference>
<dbReference type="Gene3D" id="2.50.20.10">
    <property type="entry name" value="Lipoprotein localisation LolA/LolB/LppX"/>
    <property type="match status" value="1"/>
</dbReference>
<organism evidence="2 3">
    <name type="scientific">Archangium lansingense</name>
    <dbReference type="NCBI Taxonomy" id="2995310"/>
    <lineage>
        <taxon>Bacteria</taxon>
        <taxon>Pseudomonadati</taxon>
        <taxon>Myxococcota</taxon>
        <taxon>Myxococcia</taxon>
        <taxon>Myxococcales</taxon>
        <taxon>Cystobacterineae</taxon>
        <taxon>Archangiaceae</taxon>
        <taxon>Archangium</taxon>
    </lineage>
</organism>
<keyword evidence="3" id="KW-1185">Reference proteome</keyword>
<accession>A0ABT4A707</accession>
<dbReference type="CDD" id="cd16329">
    <property type="entry name" value="LolA_like"/>
    <property type="match status" value="1"/>
</dbReference>
<proteinExistence type="predicted"/>
<feature type="domain" description="Uncharacterized protein TP-0789" evidence="1">
    <location>
        <begin position="59"/>
        <end position="232"/>
    </location>
</feature>
<sequence length="234" mass="25668">MSLIVSGTARADAAGDKVLAAMDAAMNRAKTLTFEYEGTNQEPGKAERKLGMRVQCKGSKRLSEFLAPADMKGTRALIISPTQMYVYLPAFKKVRRIASHTSDQGFLGLAYSLDDMATASYSGSYTAQIASETPTQWKLIATPKAGLTPTYSKITFMVNKDRTLPSELQYFNAAGTNIKTETRSQYTCEGNVCSPTELKMVDNTGGNWTRLVRKSWKVNEAIADDVFSTRNLGE</sequence>
<keyword evidence="2" id="KW-0449">Lipoprotein</keyword>